<dbReference type="EMBL" id="JASAOG010000057">
    <property type="protein sequence ID" value="KAK0057112.1"/>
    <property type="molecule type" value="Genomic_DNA"/>
</dbReference>
<evidence type="ECO:0000313" key="7">
    <source>
        <dbReference type="EMBL" id="KAK0057112.1"/>
    </source>
</evidence>
<keyword evidence="4" id="KW-0732">Signal</keyword>
<dbReference type="Proteomes" id="UP001233172">
    <property type="component" value="Unassembled WGS sequence"/>
</dbReference>
<dbReference type="PANTHER" id="PTHR11802:SF472">
    <property type="entry name" value="SERINE CARBOXYPEPTIDASE CPVL-RELATED"/>
    <property type="match status" value="1"/>
</dbReference>
<dbReference type="SUPFAM" id="SSF53474">
    <property type="entry name" value="alpha/beta-Hydrolases"/>
    <property type="match status" value="1"/>
</dbReference>
<organism evidence="7 8">
    <name type="scientific">Biomphalaria pfeifferi</name>
    <name type="common">Bloodfluke planorb</name>
    <name type="synonym">Freshwater snail</name>
    <dbReference type="NCBI Taxonomy" id="112525"/>
    <lineage>
        <taxon>Eukaryota</taxon>
        <taxon>Metazoa</taxon>
        <taxon>Spiralia</taxon>
        <taxon>Lophotrochozoa</taxon>
        <taxon>Mollusca</taxon>
        <taxon>Gastropoda</taxon>
        <taxon>Heterobranchia</taxon>
        <taxon>Euthyneura</taxon>
        <taxon>Panpulmonata</taxon>
        <taxon>Hygrophila</taxon>
        <taxon>Lymnaeoidea</taxon>
        <taxon>Planorbidae</taxon>
        <taxon>Biomphalaria</taxon>
    </lineage>
</organism>
<accession>A0AAD8BN48</accession>
<proteinExistence type="inferred from homology"/>
<dbReference type="AlphaFoldDB" id="A0AAD8BN48"/>
<comment type="similarity">
    <text evidence="1">Belongs to the peptidase S10 family.</text>
</comment>
<keyword evidence="2 7" id="KW-0121">Carboxypeptidase</keyword>
<dbReference type="PRINTS" id="PR00724">
    <property type="entry name" value="CRBOXYPTASEC"/>
</dbReference>
<keyword evidence="3" id="KW-0645">Protease</keyword>
<keyword evidence="8" id="KW-1185">Reference proteome</keyword>
<dbReference type="PANTHER" id="PTHR11802">
    <property type="entry name" value="SERINE PROTEASE FAMILY S10 SERINE CARBOXYPEPTIDASE"/>
    <property type="match status" value="1"/>
</dbReference>
<comment type="caution">
    <text evidence="7">The sequence shown here is derived from an EMBL/GenBank/DDBJ whole genome shotgun (WGS) entry which is preliminary data.</text>
</comment>
<evidence type="ECO:0000256" key="1">
    <source>
        <dbReference type="ARBA" id="ARBA00009431"/>
    </source>
</evidence>
<keyword evidence="6" id="KW-0325">Glycoprotein</keyword>
<evidence type="ECO:0000256" key="5">
    <source>
        <dbReference type="ARBA" id="ARBA00022801"/>
    </source>
</evidence>
<feature type="non-terminal residue" evidence="7">
    <location>
        <position position="1"/>
    </location>
</feature>
<dbReference type="InterPro" id="IPR029058">
    <property type="entry name" value="AB_hydrolase_fold"/>
</dbReference>
<sequence length="451" mass="51302">DAMELTYMNYLFSFFFSLFTIKEGPLLLTPILNSGDITKARTLSLVHDKEGVIPPSHAGFITVDEKLRNHLFFWFFPTTSRRSEVPLLLWLNGGPGVSSMVGLFYENGPLRAVTADSYAAWNKSWTNSFSMLYIDNPVGCGFSYSENIPQGYRTTDEDVAMDLYSFLEQFYAMFPEFMRRQLYIGGQSYAGKYISSLGHLLHSKLQSGASKLPFTGAFIGGAFFDPYTQMLLAAEFYYTMGAMSLRQRNEFKETCIKKWPVLSACDASNIIRYLDYDSIDNYMAPKKFPEFIEKVMNLEKVKKIVHVGSRRFQIKNTEVRNKLSHALLESSKSKLAVLLDNYKVLLFEGDFDGRVPTVSVEGALLTTPWSLQEAYNGSVKTVWYKGGKLFGSFNRTGNFCRVVLRNAGHHVPHDQPDISLTMMEYFVNHGYISTKKSPRVGVVFLNTQHYE</sequence>
<evidence type="ECO:0000256" key="6">
    <source>
        <dbReference type="ARBA" id="ARBA00023180"/>
    </source>
</evidence>
<dbReference type="InterPro" id="IPR001563">
    <property type="entry name" value="Peptidase_S10"/>
</dbReference>
<dbReference type="Gene3D" id="3.40.50.1820">
    <property type="entry name" value="alpha/beta hydrolase"/>
    <property type="match status" value="1"/>
</dbReference>
<name>A0AAD8BN48_BIOPF</name>
<reference evidence="7" key="1">
    <citation type="journal article" date="2023" name="PLoS Negl. Trop. Dis.">
        <title>A genome sequence for Biomphalaria pfeifferi, the major vector snail for the human-infecting parasite Schistosoma mansoni.</title>
        <authorList>
            <person name="Bu L."/>
            <person name="Lu L."/>
            <person name="Laidemitt M.R."/>
            <person name="Zhang S.M."/>
            <person name="Mutuku M."/>
            <person name="Mkoji G."/>
            <person name="Steinauer M."/>
            <person name="Loker E.S."/>
        </authorList>
    </citation>
    <scope>NUCLEOTIDE SEQUENCE</scope>
    <source>
        <strain evidence="7">KasaAsao</strain>
    </source>
</reference>
<keyword evidence="5" id="KW-0378">Hydrolase</keyword>
<evidence type="ECO:0000256" key="4">
    <source>
        <dbReference type="ARBA" id="ARBA00022729"/>
    </source>
</evidence>
<evidence type="ECO:0000256" key="2">
    <source>
        <dbReference type="ARBA" id="ARBA00022645"/>
    </source>
</evidence>
<protein>
    <submittedName>
        <fullName evidence="7">Serine carboxypeptidase CPVL</fullName>
    </submittedName>
</protein>
<reference evidence="7" key="2">
    <citation type="submission" date="2023-04" db="EMBL/GenBank/DDBJ databases">
        <authorList>
            <person name="Bu L."/>
            <person name="Lu L."/>
            <person name="Laidemitt M.R."/>
            <person name="Zhang S.M."/>
            <person name="Mutuku M."/>
            <person name="Mkoji G."/>
            <person name="Steinauer M."/>
            <person name="Loker E.S."/>
        </authorList>
    </citation>
    <scope>NUCLEOTIDE SEQUENCE</scope>
    <source>
        <strain evidence="7">KasaAsao</strain>
        <tissue evidence="7">Whole Snail</tissue>
    </source>
</reference>
<dbReference type="GO" id="GO:0004185">
    <property type="term" value="F:serine-type carboxypeptidase activity"/>
    <property type="evidence" value="ECO:0007669"/>
    <property type="project" value="InterPro"/>
</dbReference>
<evidence type="ECO:0000256" key="3">
    <source>
        <dbReference type="ARBA" id="ARBA00022670"/>
    </source>
</evidence>
<dbReference type="GO" id="GO:0006508">
    <property type="term" value="P:proteolysis"/>
    <property type="evidence" value="ECO:0007669"/>
    <property type="project" value="UniProtKB-KW"/>
</dbReference>
<gene>
    <name evidence="7" type="ORF">Bpfe_013476</name>
</gene>
<evidence type="ECO:0000313" key="8">
    <source>
        <dbReference type="Proteomes" id="UP001233172"/>
    </source>
</evidence>
<dbReference type="Pfam" id="PF00450">
    <property type="entry name" value="Peptidase_S10"/>
    <property type="match status" value="2"/>
</dbReference>